<protein>
    <submittedName>
        <fullName evidence="2 4">Zinc finger BED domain-containing protein 5</fullName>
    </submittedName>
</protein>
<dbReference type="EMBL" id="GGMS01014747">
    <property type="protein sequence ID" value="MBY83950.1"/>
    <property type="molecule type" value="Transcribed_RNA"/>
</dbReference>
<keyword evidence="1" id="KW-0472">Membrane</keyword>
<evidence type="ECO:0000256" key="1">
    <source>
        <dbReference type="SAM" id="Phobius"/>
    </source>
</evidence>
<evidence type="ECO:0000313" key="2">
    <source>
        <dbReference type="EMBL" id="MBY83950.1"/>
    </source>
</evidence>
<reference evidence="4" key="2">
    <citation type="submission" date="2025-04" db="UniProtKB">
        <authorList>
            <consortium name="RefSeq"/>
        </authorList>
    </citation>
    <scope>IDENTIFICATION</scope>
    <source>
        <tissue evidence="4">Whole body</tissue>
    </source>
</reference>
<dbReference type="AlphaFoldDB" id="A0A2S2R2E6"/>
<dbReference type="OrthoDB" id="6620606at2759"/>
<organism evidence="2">
    <name type="scientific">Sipha flava</name>
    <name type="common">yellow sugarcane aphid</name>
    <dbReference type="NCBI Taxonomy" id="143950"/>
    <lineage>
        <taxon>Eukaryota</taxon>
        <taxon>Metazoa</taxon>
        <taxon>Ecdysozoa</taxon>
        <taxon>Arthropoda</taxon>
        <taxon>Hexapoda</taxon>
        <taxon>Insecta</taxon>
        <taxon>Pterygota</taxon>
        <taxon>Neoptera</taxon>
        <taxon>Paraneoptera</taxon>
        <taxon>Hemiptera</taxon>
        <taxon>Sternorrhyncha</taxon>
        <taxon>Aphidomorpha</taxon>
        <taxon>Aphidoidea</taxon>
        <taxon>Aphididae</taxon>
        <taxon>Sipha</taxon>
    </lineage>
</organism>
<keyword evidence="1" id="KW-1133">Transmembrane helix</keyword>
<evidence type="ECO:0000313" key="4">
    <source>
        <dbReference type="RefSeq" id="XP_025416178.1"/>
    </source>
</evidence>
<keyword evidence="1" id="KW-0812">Transmembrane</keyword>
<name>A0A2S2R2E6_9HEMI</name>
<proteinExistence type="predicted"/>
<keyword evidence="3" id="KW-1185">Reference proteome</keyword>
<evidence type="ECO:0000313" key="3">
    <source>
        <dbReference type="Proteomes" id="UP000694846"/>
    </source>
</evidence>
<reference evidence="2" key="1">
    <citation type="submission" date="2018-04" db="EMBL/GenBank/DDBJ databases">
        <title>Transcriptome assembly of Sipha flava.</title>
        <authorList>
            <person name="Scully E.D."/>
            <person name="Geib S.M."/>
            <person name="Palmer N.A."/>
            <person name="Koch K."/>
            <person name="Bradshaw J."/>
            <person name="Heng-Moss T."/>
            <person name="Sarath G."/>
        </authorList>
    </citation>
    <scope>NUCLEOTIDE SEQUENCE</scope>
</reference>
<gene>
    <name evidence="2" type="primary">ZBED5_47</name>
    <name evidence="4" type="synonym">LOC112687597</name>
    <name evidence="2" type="ORF">g.160174</name>
</gene>
<feature type="transmembrane region" description="Helical" evidence="1">
    <location>
        <begin position="12"/>
        <end position="28"/>
    </location>
</feature>
<sequence>MIQLAYSFHTTYFVYVVTALLIIIYYKYNITTNKKFAMHNWLKTGRLLAKTTCNNIDETVASSSTIESQQVILKDAIPSCSITNVIEKNYHSNISEKSIVVPEIIELKSSKKRKYDESYLQFGFIPVGTVERPDGQCVICNVILQNSSLAPAKLKRHLETNLSNLMNKEMLFKKRKEEHNSNLSALHKYAKNDSENATEA</sequence>
<dbReference type="RefSeq" id="XP_025416178.1">
    <property type="nucleotide sequence ID" value="XM_025560393.1"/>
</dbReference>
<dbReference type="Proteomes" id="UP000694846">
    <property type="component" value="Unplaced"/>
</dbReference>
<accession>A0A2S2R2E6</accession>